<dbReference type="EMBL" id="DMNG01000038">
    <property type="protein sequence ID" value="HAN23400.1"/>
    <property type="molecule type" value="Genomic_DNA"/>
</dbReference>
<dbReference type="PANTHER" id="PTHR30429:SF0">
    <property type="entry name" value="METHIONINE-BINDING LIPOPROTEIN METQ"/>
    <property type="match status" value="1"/>
</dbReference>
<dbReference type="SUPFAM" id="SSF53850">
    <property type="entry name" value="Periplasmic binding protein-like II"/>
    <property type="match status" value="1"/>
</dbReference>
<feature type="chain" id="PRO_5038208908" evidence="7">
    <location>
        <begin position="30"/>
        <end position="283"/>
    </location>
</feature>
<dbReference type="Gene3D" id="3.40.190.10">
    <property type="entry name" value="Periplasmic binding protein-like II"/>
    <property type="match status" value="2"/>
</dbReference>
<evidence type="ECO:0000256" key="5">
    <source>
        <dbReference type="ARBA" id="ARBA00023139"/>
    </source>
</evidence>
<dbReference type="STRING" id="400772.RR49_02267"/>
<comment type="subcellular location">
    <subcellularLocation>
        <location evidence="1">Membrane</location>
        <topology evidence="1">Lipid-anchor</topology>
    </subcellularLocation>
</comment>
<evidence type="ECO:0000256" key="4">
    <source>
        <dbReference type="ARBA" id="ARBA00023136"/>
    </source>
</evidence>
<evidence type="ECO:0000256" key="2">
    <source>
        <dbReference type="ARBA" id="ARBA00008973"/>
    </source>
</evidence>
<sequence>MRSSRRAVVTAALSVILAATLSACGLAQGAPSADASAKTSIKIGFNPGPYQDMFEGGIAPILAKEGFQAESVSFTDGIVVNVAVANGEIDANIMQHPVYMDAINQQENIHNAALVQVPTPPMALFGGKKSSLDAVADGDTVAVPNAPSNMYRAFKVLEQVGWITLKPDTQPATTSPADIATNPHGIQIVALENAQQVPSLQDVAYSVIQGNFVVSGGLSLTAALALENLADKFSVVVAVDEKNLDTPWAKAIAAAYASPEFASYISSHSEYDGYHLPAALQQK</sequence>
<name>A0A0F0LWR4_9MICO</name>
<keyword evidence="10" id="KW-1185">Reference proteome</keyword>
<dbReference type="InterPro" id="IPR006311">
    <property type="entry name" value="TAT_signal"/>
</dbReference>
<evidence type="ECO:0000313" key="8">
    <source>
        <dbReference type="EMBL" id="HAN23400.1"/>
    </source>
</evidence>
<proteinExistence type="inferred from homology"/>
<dbReference type="PATRIC" id="fig|400772.4.peg.2280"/>
<dbReference type="RefSeq" id="WP_048808952.1">
    <property type="nucleotide sequence ID" value="NZ_JYIY01000077.1"/>
</dbReference>
<keyword evidence="5" id="KW-0564">Palmitate</keyword>
<evidence type="ECO:0000313" key="10">
    <source>
        <dbReference type="Proteomes" id="UP000033451"/>
    </source>
</evidence>
<keyword evidence="6 9" id="KW-0449">Lipoprotein</keyword>
<keyword evidence="3 7" id="KW-0732">Signal</keyword>
<dbReference type="OrthoDB" id="9812878at2"/>
<dbReference type="EMBL" id="JYIY01000077">
    <property type="protein sequence ID" value="KJL35831.1"/>
    <property type="molecule type" value="Genomic_DNA"/>
</dbReference>
<dbReference type="PANTHER" id="PTHR30429">
    <property type="entry name" value="D-METHIONINE-BINDING LIPOPROTEIN METQ"/>
    <property type="match status" value="1"/>
</dbReference>
<dbReference type="InterPro" id="IPR004872">
    <property type="entry name" value="Lipoprotein_NlpA"/>
</dbReference>
<feature type="signal peptide" evidence="7">
    <location>
        <begin position="1"/>
        <end position="29"/>
    </location>
</feature>
<accession>A0A0F0LWR4</accession>
<evidence type="ECO:0000256" key="6">
    <source>
        <dbReference type="ARBA" id="ARBA00023288"/>
    </source>
</evidence>
<evidence type="ECO:0000256" key="3">
    <source>
        <dbReference type="ARBA" id="ARBA00022729"/>
    </source>
</evidence>
<evidence type="ECO:0000313" key="11">
    <source>
        <dbReference type="Proteomes" id="UP000257479"/>
    </source>
</evidence>
<evidence type="ECO:0000256" key="1">
    <source>
        <dbReference type="ARBA" id="ARBA00004635"/>
    </source>
</evidence>
<gene>
    <name evidence="9" type="primary">metQ</name>
    <name evidence="8" type="ORF">DCP95_02365</name>
    <name evidence="9" type="ORF">RR49_02267</name>
</gene>
<comment type="similarity">
    <text evidence="2">Belongs to the NlpA lipoprotein family.</text>
</comment>
<evidence type="ECO:0000256" key="7">
    <source>
        <dbReference type="SAM" id="SignalP"/>
    </source>
</evidence>
<dbReference type="AlphaFoldDB" id="A0A0F0LWR4"/>
<keyword evidence="4" id="KW-0472">Membrane</keyword>
<evidence type="ECO:0000313" key="9">
    <source>
        <dbReference type="EMBL" id="KJL35831.1"/>
    </source>
</evidence>
<reference evidence="8 11" key="2">
    <citation type="journal article" date="2018" name="Nat. Biotechnol.">
        <title>A standardized bacterial taxonomy based on genome phylogeny substantially revises the tree of life.</title>
        <authorList>
            <person name="Parks D.H."/>
            <person name="Chuvochina M."/>
            <person name="Waite D.W."/>
            <person name="Rinke C."/>
            <person name="Skarshewski A."/>
            <person name="Chaumeil P.A."/>
            <person name="Hugenholtz P."/>
        </authorList>
    </citation>
    <scope>NUCLEOTIDE SEQUENCE [LARGE SCALE GENOMIC DNA]</scope>
    <source>
        <strain evidence="8">UBA9152</strain>
    </source>
</reference>
<comment type="caution">
    <text evidence="9">The sequence shown here is derived from an EMBL/GenBank/DDBJ whole genome shotgun (WGS) entry which is preliminary data.</text>
</comment>
<dbReference type="Proteomes" id="UP000257479">
    <property type="component" value="Unassembled WGS sequence"/>
</dbReference>
<dbReference type="Pfam" id="PF03180">
    <property type="entry name" value="Lipoprotein_9"/>
    <property type="match status" value="1"/>
</dbReference>
<dbReference type="PROSITE" id="PS51318">
    <property type="entry name" value="TAT"/>
    <property type="match status" value="1"/>
</dbReference>
<dbReference type="GO" id="GO:0016020">
    <property type="term" value="C:membrane"/>
    <property type="evidence" value="ECO:0007669"/>
    <property type="project" value="UniProtKB-SubCell"/>
</dbReference>
<dbReference type="Proteomes" id="UP000033451">
    <property type="component" value="Unassembled WGS sequence"/>
</dbReference>
<protein>
    <submittedName>
        <fullName evidence="9">D-methionine-binding lipoprotein MetQ</fullName>
    </submittedName>
    <submittedName>
        <fullName evidence="8">Methionine-binding protein</fullName>
    </submittedName>
</protein>
<organism evidence="9 10">
    <name type="scientific">Microbacterium ginsengisoli</name>
    <dbReference type="NCBI Taxonomy" id="400772"/>
    <lineage>
        <taxon>Bacteria</taxon>
        <taxon>Bacillati</taxon>
        <taxon>Actinomycetota</taxon>
        <taxon>Actinomycetes</taxon>
        <taxon>Micrococcales</taxon>
        <taxon>Microbacteriaceae</taxon>
        <taxon>Microbacterium</taxon>
    </lineage>
</organism>
<reference evidence="9 10" key="1">
    <citation type="submission" date="2015-02" db="EMBL/GenBank/DDBJ databases">
        <title>Draft genome sequences of ten Microbacterium spp. with emphasis on heavy metal contaminated environments.</title>
        <authorList>
            <person name="Corretto E."/>
        </authorList>
    </citation>
    <scope>NUCLEOTIDE SEQUENCE [LARGE SCALE GENOMIC DNA]</scope>
    <source>
        <strain evidence="9 10">DSM 18659</strain>
    </source>
</reference>
<dbReference type="PROSITE" id="PS51257">
    <property type="entry name" value="PROKAR_LIPOPROTEIN"/>
    <property type="match status" value="1"/>
</dbReference>